<dbReference type="GeneID" id="29419724"/>
<dbReference type="OrthoDB" id="9811531at2"/>
<name>W6N717_CLOTY</name>
<dbReference type="Gene3D" id="3.10.530.10">
    <property type="entry name" value="CPE0013-like"/>
    <property type="match status" value="1"/>
</dbReference>
<organism evidence="1 2">
    <name type="scientific">Clostridium tyrobutyricum DIVETGP</name>
    <dbReference type="NCBI Taxonomy" id="1408889"/>
    <lineage>
        <taxon>Bacteria</taxon>
        <taxon>Bacillati</taxon>
        <taxon>Bacillota</taxon>
        <taxon>Clostridia</taxon>
        <taxon>Eubacteriales</taxon>
        <taxon>Clostridiaceae</taxon>
        <taxon>Clostridium</taxon>
    </lineage>
</organism>
<gene>
    <name evidence="1" type="ORF">CTDIVETGP_2583</name>
</gene>
<dbReference type="AlphaFoldDB" id="W6N717"/>
<accession>W6N717</accession>
<dbReference type="Pfam" id="PF07892">
    <property type="entry name" value="DUF1667"/>
    <property type="match status" value="1"/>
</dbReference>
<comment type="caution">
    <text evidence="1">The sequence shown here is derived from an EMBL/GenBank/DDBJ whole genome shotgun (WGS) entry which is preliminary data.</text>
</comment>
<dbReference type="SUPFAM" id="SSF160148">
    <property type="entry name" value="CPE0013-like"/>
    <property type="match status" value="1"/>
</dbReference>
<dbReference type="Proteomes" id="UP000019482">
    <property type="component" value="Unassembled WGS sequence"/>
</dbReference>
<dbReference type="EMBL" id="CBXI010000043">
    <property type="protein sequence ID" value="CDL92513.1"/>
    <property type="molecule type" value="Genomic_DNA"/>
</dbReference>
<dbReference type="SUPFAM" id="SSF53706">
    <property type="entry name" value="Formate dehydrogenase/DMSO reductase, domains 1-3"/>
    <property type="match status" value="1"/>
</dbReference>
<dbReference type="PANTHER" id="PTHR39450">
    <property type="entry name" value="MOLYBDOPTERIN OXIDOREDUCTASE, 4FE-4S CLUSTER-BINDING SUBUNIT"/>
    <property type="match status" value="1"/>
</dbReference>
<sequence length="120" mass="13489">MEVNDLYCIVCPNGCKLTVTLQNNKIAEIKGQKCNRGESYALQEIKDPKRILTSTVKINNSNRILLPVRSDISISKDLLFEAMKEINKVRATPPIECGDIIIKNILNTDVNIIAEKSIKF</sequence>
<evidence type="ECO:0000313" key="2">
    <source>
        <dbReference type="Proteomes" id="UP000019482"/>
    </source>
</evidence>
<reference evidence="1 2" key="1">
    <citation type="journal article" date="2015" name="Genome Announc.">
        <title>Draft Genome Sequence of Clostridium tyrobutyricum Strain DIVETGP, Isolated from Cow's Milk for Grana Padano Production.</title>
        <authorList>
            <person name="Soggiu A."/>
            <person name="Piras C."/>
            <person name="Gaiarsa S."/>
            <person name="Sassera D."/>
            <person name="Roncada P."/>
            <person name="Bendixen E."/>
            <person name="Brasca M."/>
            <person name="Bonizzi L."/>
        </authorList>
    </citation>
    <scope>NUCLEOTIDE SEQUENCE [LARGE SCALE GENOMIC DNA]</scope>
    <source>
        <strain evidence="1 2">DIVETGP</strain>
    </source>
</reference>
<dbReference type="InterPro" id="IPR012460">
    <property type="entry name" value="DUF1667"/>
</dbReference>
<proteinExistence type="predicted"/>
<evidence type="ECO:0000313" key="1">
    <source>
        <dbReference type="EMBL" id="CDL92513.1"/>
    </source>
</evidence>
<dbReference type="InterPro" id="IPR036593">
    <property type="entry name" value="CPE0013-like_sf"/>
</dbReference>
<keyword evidence="2" id="KW-1185">Reference proteome</keyword>
<dbReference type="RefSeq" id="WP_017752463.1">
    <property type="nucleotide sequence ID" value="NZ_CBXI010000043.1"/>
</dbReference>
<evidence type="ECO:0008006" key="3">
    <source>
        <dbReference type="Google" id="ProtNLM"/>
    </source>
</evidence>
<dbReference type="PANTHER" id="PTHR39450:SF1">
    <property type="entry name" value="DUF1667 DOMAIN-CONTAINING PROTEIN"/>
    <property type="match status" value="1"/>
</dbReference>
<protein>
    <recommendedName>
        <fullName evidence="3">Zinc finger protein</fullName>
    </recommendedName>
</protein>